<dbReference type="SMART" id="SM00822">
    <property type="entry name" value="PKS_KR"/>
    <property type="match status" value="1"/>
</dbReference>
<dbReference type="Gene3D" id="3.40.50.720">
    <property type="entry name" value="NAD(P)-binding Rossmann-like Domain"/>
    <property type="match status" value="1"/>
</dbReference>
<protein>
    <submittedName>
        <fullName evidence="4">SDR family oxidoreductase</fullName>
    </submittedName>
</protein>
<evidence type="ECO:0000256" key="1">
    <source>
        <dbReference type="ARBA" id="ARBA00006484"/>
    </source>
</evidence>
<dbReference type="RefSeq" id="WP_138326868.1">
    <property type="nucleotide sequence ID" value="NZ_VCDI01000005.1"/>
</dbReference>
<proteinExistence type="inferred from homology"/>
<evidence type="ECO:0000313" key="4">
    <source>
        <dbReference type="EMBL" id="TLU71798.1"/>
    </source>
</evidence>
<dbReference type="PANTHER" id="PTHR43477:SF1">
    <property type="entry name" value="DIHYDROANTICAPSIN 7-DEHYDROGENASE"/>
    <property type="match status" value="1"/>
</dbReference>
<reference evidence="4 5" key="1">
    <citation type="submission" date="2019-05" db="EMBL/GenBank/DDBJ databases">
        <authorList>
            <person name="Pankratov T."/>
            <person name="Grouzdev D."/>
        </authorList>
    </citation>
    <scope>NUCLEOTIDE SEQUENCE [LARGE SCALE GENOMIC DNA]</scope>
    <source>
        <strain evidence="4 5">KEBCLARHB70R</strain>
    </source>
</reference>
<dbReference type="InterPro" id="IPR036291">
    <property type="entry name" value="NAD(P)-bd_dom_sf"/>
</dbReference>
<dbReference type="Proteomes" id="UP000305654">
    <property type="component" value="Unassembled WGS sequence"/>
</dbReference>
<dbReference type="AlphaFoldDB" id="A0A5R9JBY1"/>
<comment type="similarity">
    <text evidence="1">Belongs to the short-chain dehydrogenases/reductases (SDR) family.</text>
</comment>
<evidence type="ECO:0000259" key="3">
    <source>
        <dbReference type="SMART" id="SM00822"/>
    </source>
</evidence>
<organism evidence="4 5">
    <name type="scientific">Lichenicoccus roseus</name>
    <dbReference type="NCBI Taxonomy" id="2683649"/>
    <lineage>
        <taxon>Bacteria</taxon>
        <taxon>Pseudomonadati</taxon>
        <taxon>Pseudomonadota</taxon>
        <taxon>Alphaproteobacteria</taxon>
        <taxon>Acetobacterales</taxon>
        <taxon>Acetobacteraceae</taxon>
        <taxon>Lichenicoccus</taxon>
    </lineage>
</organism>
<dbReference type="SUPFAM" id="SSF51735">
    <property type="entry name" value="NAD(P)-binding Rossmann-fold domains"/>
    <property type="match status" value="1"/>
</dbReference>
<dbReference type="OrthoDB" id="9809287at2"/>
<evidence type="ECO:0000313" key="5">
    <source>
        <dbReference type="Proteomes" id="UP000305654"/>
    </source>
</evidence>
<evidence type="ECO:0000256" key="2">
    <source>
        <dbReference type="ARBA" id="ARBA00023002"/>
    </source>
</evidence>
<dbReference type="Pfam" id="PF13561">
    <property type="entry name" value="adh_short_C2"/>
    <property type="match status" value="1"/>
</dbReference>
<dbReference type="InterPro" id="IPR051122">
    <property type="entry name" value="SDR_DHRS6-like"/>
</dbReference>
<dbReference type="CDD" id="cd05233">
    <property type="entry name" value="SDR_c"/>
    <property type="match status" value="1"/>
</dbReference>
<dbReference type="PRINTS" id="PR00081">
    <property type="entry name" value="GDHRDH"/>
</dbReference>
<name>A0A5R9JBY1_9PROT</name>
<dbReference type="InterPro" id="IPR002347">
    <property type="entry name" value="SDR_fam"/>
</dbReference>
<accession>A0A5R9JBY1</accession>
<dbReference type="FunFam" id="3.40.50.720:FF:000084">
    <property type="entry name" value="Short-chain dehydrogenase reductase"/>
    <property type="match status" value="1"/>
</dbReference>
<gene>
    <name evidence="4" type="ORF">FE263_15145</name>
</gene>
<feature type="domain" description="Ketoreductase" evidence="3">
    <location>
        <begin position="7"/>
        <end position="186"/>
    </location>
</feature>
<dbReference type="GO" id="GO:0016491">
    <property type="term" value="F:oxidoreductase activity"/>
    <property type="evidence" value="ECO:0007669"/>
    <property type="project" value="UniProtKB-KW"/>
</dbReference>
<dbReference type="InterPro" id="IPR057326">
    <property type="entry name" value="KR_dom"/>
</dbReference>
<sequence>MGKLEGKVAVITGGSSGLALASARRFVEEGAYVFITGRKQETLDEAVELIGRNVTGIRGDAANLDDLDRLFDTVKRVKGRIDILYASAGMGEAVPLGEITEQHFDATFGLNARGTLFTVQKALPLLNDGGSIFMTGSVASVKGFPGFSVYAASKATLLAFARGWLNELKGRKIRVNVLSPGPIATPMQDQVLTEEAKRMFESLIPRGTMGRPEEIAAAAVFLASDDSSFVNGMELAVDGGLSAI</sequence>
<keyword evidence="2" id="KW-0560">Oxidoreductase</keyword>
<comment type="caution">
    <text evidence="4">The sequence shown here is derived from an EMBL/GenBank/DDBJ whole genome shotgun (WGS) entry which is preliminary data.</text>
</comment>
<keyword evidence="5" id="KW-1185">Reference proteome</keyword>
<dbReference type="EMBL" id="VCDI01000005">
    <property type="protein sequence ID" value="TLU71798.1"/>
    <property type="molecule type" value="Genomic_DNA"/>
</dbReference>
<dbReference type="PANTHER" id="PTHR43477">
    <property type="entry name" value="DIHYDROANTICAPSIN 7-DEHYDROGENASE"/>
    <property type="match status" value="1"/>
</dbReference>